<evidence type="ECO:0000313" key="1">
    <source>
        <dbReference type="EMBL" id="AYV84637.1"/>
    </source>
</evidence>
<organism evidence="1">
    <name type="scientific">Hyperionvirus sp</name>
    <dbReference type="NCBI Taxonomy" id="2487770"/>
    <lineage>
        <taxon>Viruses</taxon>
        <taxon>Varidnaviria</taxon>
        <taxon>Bamfordvirae</taxon>
        <taxon>Nucleocytoviricota</taxon>
        <taxon>Megaviricetes</taxon>
        <taxon>Imitervirales</taxon>
        <taxon>Mimiviridae</taxon>
        <taxon>Klosneuvirinae</taxon>
    </lineage>
</organism>
<gene>
    <name evidence="1" type="ORF">Hyperionvirus32_4</name>
</gene>
<proteinExistence type="predicted"/>
<name>A0A3G5ABV2_9VIRU</name>
<reference evidence="1" key="1">
    <citation type="submission" date="2018-10" db="EMBL/GenBank/DDBJ databases">
        <title>Hidden diversity of soil giant viruses.</title>
        <authorList>
            <person name="Schulz F."/>
            <person name="Alteio L."/>
            <person name="Goudeau D."/>
            <person name="Ryan E.M."/>
            <person name="Malmstrom R.R."/>
            <person name="Blanchard J."/>
            <person name="Woyke T."/>
        </authorList>
    </citation>
    <scope>NUCLEOTIDE SEQUENCE</scope>
    <source>
        <strain evidence="1">HYV1</strain>
    </source>
</reference>
<protein>
    <submittedName>
        <fullName evidence="1">Uncharacterized protein</fullName>
    </submittedName>
</protein>
<dbReference type="EMBL" id="MK072414">
    <property type="protein sequence ID" value="AYV84637.1"/>
    <property type="molecule type" value="Genomic_DNA"/>
</dbReference>
<sequence length="174" mass="19904">MGNKKKSRKAKKLANVLSSLGVQITRIEPMHTENKYDQNTKINHIKLFEELEQKLTEIIPTEGKYNTAIIKFDSIISKGDLDVTNSHGKIIYRTMRKRDFFERFADGLDFCGYCDISIITFHENTAPNTLPLKKLYAFKICENGINKSTHYPEIVCKCGDPACMLASNNNLEYC</sequence>
<accession>A0A3G5ABV2</accession>